<organism evidence="12 14">
    <name type="scientific">Rozella allomycis (strain CSF55)</name>
    <dbReference type="NCBI Taxonomy" id="988480"/>
    <lineage>
        <taxon>Eukaryota</taxon>
        <taxon>Fungi</taxon>
        <taxon>Fungi incertae sedis</taxon>
        <taxon>Cryptomycota</taxon>
        <taxon>Cryptomycota incertae sedis</taxon>
        <taxon>Rozella</taxon>
    </lineage>
</organism>
<reference evidence="13" key="3">
    <citation type="submission" date="2018-08" db="EMBL/GenBank/DDBJ databases">
        <title>Leveraging single-cell genomics to expand the Fungal Tree of Life.</title>
        <authorList>
            <consortium name="DOE Joint Genome Institute"/>
            <person name="Ahrendt S.R."/>
            <person name="Quandt C.A."/>
            <person name="Ciobanu D."/>
            <person name="Clum A."/>
            <person name="Salamov A."/>
            <person name="Andreopoulos B."/>
            <person name="Cheng J.-F."/>
            <person name="Woyke T."/>
            <person name="Pelin A."/>
            <person name="Henrissat B."/>
            <person name="Reynolds N."/>
            <person name="Benny G.L."/>
            <person name="Smith M.E."/>
            <person name="James T.Y."/>
            <person name="Grigoriev I.V."/>
        </authorList>
    </citation>
    <scope>NUCLEOTIDE SEQUENCE</scope>
    <source>
        <strain evidence="13">CSF55</strain>
    </source>
</reference>
<dbReference type="SUPFAM" id="SSF53335">
    <property type="entry name" value="S-adenosyl-L-methionine-dependent methyltransferases"/>
    <property type="match status" value="1"/>
</dbReference>
<reference evidence="15" key="2">
    <citation type="journal article" date="2018" name="Nat. Microbiol.">
        <title>Leveraging single-cell genomics to expand the fungal tree of life.</title>
        <authorList>
            <person name="Ahrendt S.R."/>
            <person name="Quandt C.A."/>
            <person name="Ciobanu D."/>
            <person name="Clum A."/>
            <person name="Salamov A."/>
            <person name="Andreopoulos B."/>
            <person name="Cheng J.F."/>
            <person name="Woyke T."/>
            <person name="Pelin A."/>
            <person name="Henrissat B."/>
            <person name="Reynolds N.K."/>
            <person name="Benny G.L."/>
            <person name="Smith M.E."/>
            <person name="James T.Y."/>
            <person name="Grigoriev I.V."/>
        </authorList>
    </citation>
    <scope>NUCLEOTIDE SEQUENCE [LARGE SCALE GENOMIC DNA]</scope>
    <source>
        <strain evidence="15">CSF55</strain>
    </source>
</reference>
<dbReference type="AlphaFoldDB" id="A0A075B0J7"/>
<feature type="domain" description="18S rRNA (guanine(1575)-N(7))-methyltransferase Bud23 C-terminal" evidence="10">
    <location>
        <begin position="200"/>
        <end position="274"/>
    </location>
</feature>
<dbReference type="Pfam" id="PF12589">
    <property type="entry name" value="WBS_methylT"/>
    <property type="match status" value="1"/>
</dbReference>
<comment type="similarity">
    <text evidence="3">Belongs to the class I-like SAM-binding methyltransferase superfamily. BUD23/WBSCR22 family.</text>
</comment>
<keyword evidence="7" id="KW-0949">S-adenosyl-L-methionine</keyword>
<evidence type="ECO:0000313" key="13">
    <source>
        <dbReference type="EMBL" id="RKP20880.1"/>
    </source>
</evidence>
<dbReference type="InterPro" id="IPR022238">
    <property type="entry name" value="Bud23_C"/>
</dbReference>
<keyword evidence="8" id="KW-0539">Nucleus</keyword>
<dbReference type="GO" id="GO:0005737">
    <property type="term" value="C:cytoplasm"/>
    <property type="evidence" value="ECO:0007669"/>
    <property type="project" value="UniProtKB-SubCell"/>
</dbReference>
<dbReference type="Proteomes" id="UP000281549">
    <property type="component" value="Unassembled WGS sequence"/>
</dbReference>
<dbReference type="EMBL" id="ML005011">
    <property type="protein sequence ID" value="RKP20880.1"/>
    <property type="molecule type" value="Genomic_DNA"/>
</dbReference>
<dbReference type="PANTHER" id="PTHR12734">
    <property type="entry name" value="METHYLTRANSFERASE-RELATED"/>
    <property type="match status" value="1"/>
</dbReference>
<evidence type="ECO:0000256" key="9">
    <source>
        <dbReference type="SAM" id="MobiDB-lite"/>
    </source>
</evidence>
<feature type="domain" description="Methyltransferase" evidence="11">
    <location>
        <begin position="53"/>
        <end position="128"/>
    </location>
</feature>
<evidence type="ECO:0000259" key="10">
    <source>
        <dbReference type="Pfam" id="PF12589"/>
    </source>
</evidence>
<dbReference type="Gene3D" id="3.40.50.150">
    <property type="entry name" value="Vaccinia Virus protein VP39"/>
    <property type="match status" value="1"/>
</dbReference>
<evidence type="ECO:0000313" key="15">
    <source>
        <dbReference type="Proteomes" id="UP000281549"/>
    </source>
</evidence>
<dbReference type="EMBL" id="KE560949">
    <property type="protein sequence ID" value="EPZ34484.1"/>
    <property type="molecule type" value="Genomic_DNA"/>
</dbReference>
<dbReference type="InterPro" id="IPR041698">
    <property type="entry name" value="Methyltransf_25"/>
</dbReference>
<dbReference type="Pfam" id="PF13649">
    <property type="entry name" value="Methyltransf_25"/>
    <property type="match status" value="1"/>
</dbReference>
<dbReference type="OMA" id="WIQEKKE"/>
<dbReference type="GO" id="GO:0070476">
    <property type="term" value="P:rRNA (guanine-N7)-methylation"/>
    <property type="evidence" value="ECO:0007669"/>
    <property type="project" value="InterPro"/>
</dbReference>
<dbReference type="Proteomes" id="UP000030755">
    <property type="component" value="Unassembled WGS sequence"/>
</dbReference>
<evidence type="ECO:0000256" key="3">
    <source>
        <dbReference type="ARBA" id="ARBA00005547"/>
    </source>
</evidence>
<protein>
    <submittedName>
        <fullName evidence="13">S-adenosyl-L-methionine-dependent methyltransferase</fullName>
    </submittedName>
</protein>
<evidence type="ECO:0000256" key="6">
    <source>
        <dbReference type="ARBA" id="ARBA00022679"/>
    </source>
</evidence>
<dbReference type="STRING" id="988480.A0A075B0J7"/>
<evidence type="ECO:0000313" key="14">
    <source>
        <dbReference type="Proteomes" id="UP000030755"/>
    </source>
</evidence>
<dbReference type="HOGENOM" id="CLU_055194_0_2_1"/>
<dbReference type="GO" id="GO:0005730">
    <property type="term" value="C:nucleolus"/>
    <property type="evidence" value="ECO:0007669"/>
    <property type="project" value="UniProtKB-ARBA"/>
</dbReference>
<dbReference type="GO" id="GO:0016435">
    <property type="term" value="F:rRNA (guanine) methyltransferase activity"/>
    <property type="evidence" value="ECO:0007669"/>
    <property type="project" value="InterPro"/>
</dbReference>
<keyword evidence="4" id="KW-0963">Cytoplasm</keyword>
<keyword evidence="6 13" id="KW-0808">Transferase</keyword>
<feature type="region of interest" description="Disordered" evidence="9">
    <location>
        <begin position="257"/>
        <end position="277"/>
    </location>
</feature>
<reference evidence="12 14" key="1">
    <citation type="journal article" date="2013" name="Curr. Biol.">
        <title>Shared signatures of parasitism and phylogenomics unite Cryptomycota and microsporidia.</title>
        <authorList>
            <person name="James T.Y."/>
            <person name="Pelin A."/>
            <person name="Bonen L."/>
            <person name="Ahrendt S."/>
            <person name="Sain D."/>
            <person name="Corradi N."/>
            <person name="Stajich J.E."/>
        </authorList>
    </citation>
    <scope>NUCLEOTIDE SEQUENCE [LARGE SCALE GENOMIC DNA]</scope>
    <source>
        <strain evidence="12">CSF55</strain>
        <strain evidence="12">CSF55</strain>
    </source>
</reference>
<keyword evidence="5 13" id="KW-0489">Methyltransferase</keyword>
<evidence type="ECO:0000256" key="2">
    <source>
        <dbReference type="ARBA" id="ARBA00004496"/>
    </source>
</evidence>
<gene>
    <name evidence="12" type="ORF">O9G_002057</name>
    <name evidence="13" type="ORF">ROZALSC1DRAFT_27668</name>
</gene>
<dbReference type="InterPro" id="IPR029063">
    <property type="entry name" value="SAM-dependent_MTases_sf"/>
</dbReference>
<dbReference type="OrthoDB" id="2877at2759"/>
<evidence type="ECO:0000313" key="12">
    <source>
        <dbReference type="EMBL" id="EPZ34484.1"/>
    </source>
</evidence>
<evidence type="ECO:0000256" key="5">
    <source>
        <dbReference type="ARBA" id="ARBA00022603"/>
    </source>
</evidence>
<evidence type="ECO:0000259" key="11">
    <source>
        <dbReference type="Pfam" id="PF13649"/>
    </source>
</evidence>
<sequence length="277" mass="31188">MSRPELQAPPEIFYNESEAKKYSSNTRIIQIQAEMSERCIELLNIQDDSPRFILDIGCGSGLSGEVLSESGHHWVGLDISSSMLDIAREREADGDLMLHDMGTGVCFRPGSFDGAISVSALQWLCNADKKINSPYHRLNRFFGTLYSSLCRGARAVFQFYPDHPDQITMITTSAMKAGFTGGIVIDYPHSTKAKKYYLCLFTGSSGEYVAPIALGTGEDDSVQASVSERTRERKRKGKKNVKDKDWVLRKKELNRKRGKINVPEDSKYTARKRRPRF</sequence>
<feature type="region of interest" description="Disordered" evidence="9">
    <location>
        <begin position="220"/>
        <end position="243"/>
    </location>
</feature>
<evidence type="ECO:0000256" key="1">
    <source>
        <dbReference type="ARBA" id="ARBA00004123"/>
    </source>
</evidence>
<comment type="subcellular location">
    <subcellularLocation>
        <location evidence="2">Cytoplasm</location>
    </subcellularLocation>
    <subcellularLocation>
        <location evidence="1">Nucleus</location>
    </subcellularLocation>
</comment>
<evidence type="ECO:0000256" key="7">
    <source>
        <dbReference type="ARBA" id="ARBA00022691"/>
    </source>
</evidence>
<evidence type="ECO:0000256" key="8">
    <source>
        <dbReference type="ARBA" id="ARBA00023242"/>
    </source>
</evidence>
<dbReference type="CDD" id="cd02440">
    <property type="entry name" value="AdoMet_MTases"/>
    <property type="match status" value="1"/>
</dbReference>
<dbReference type="FunFam" id="3.40.50.150:FF:000017">
    <property type="entry name" value="probable 18S rRNA (Guanine-N(7))-methyltransferase"/>
    <property type="match status" value="1"/>
</dbReference>
<name>A0A075B0J7_ROZAC</name>
<keyword evidence="14" id="KW-1185">Reference proteome</keyword>
<dbReference type="InterPro" id="IPR039769">
    <property type="entry name" value="Bud23-like"/>
</dbReference>
<accession>A0A075B0J7</accession>
<evidence type="ECO:0000256" key="4">
    <source>
        <dbReference type="ARBA" id="ARBA00022490"/>
    </source>
</evidence>
<proteinExistence type="inferred from homology"/>
<dbReference type="PANTHER" id="PTHR12734:SF0">
    <property type="entry name" value="18S RRNA (GUANINE-N(7))-METHYLTRANSFERASE-RELATED"/>
    <property type="match status" value="1"/>
</dbReference>